<gene>
    <name evidence="1" type="ORF">DB88DRAFT_495456</name>
</gene>
<dbReference type="Proteomes" id="UP001182556">
    <property type="component" value="Unassembled WGS sequence"/>
</dbReference>
<organism evidence="1 2">
    <name type="scientific">Papiliotrema laurentii</name>
    <name type="common">Cryptococcus laurentii</name>
    <dbReference type="NCBI Taxonomy" id="5418"/>
    <lineage>
        <taxon>Eukaryota</taxon>
        <taxon>Fungi</taxon>
        <taxon>Dikarya</taxon>
        <taxon>Basidiomycota</taxon>
        <taxon>Agaricomycotina</taxon>
        <taxon>Tremellomycetes</taxon>
        <taxon>Tremellales</taxon>
        <taxon>Rhynchogastremaceae</taxon>
        <taxon>Papiliotrema</taxon>
    </lineage>
</organism>
<dbReference type="EMBL" id="JAODAN010000008">
    <property type="protein sequence ID" value="KAK1922532.1"/>
    <property type="molecule type" value="Genomic_DNA"/>
</dbReference>
<reference evidence="1" key="1">
    <citation type="submission" date="2023-02" db="EMBL/GenBank/DDBJ databases">
        <title>Identification and recombinant expression of a fungal hydrolase from Papiliotrema laurentii that hydrolyzes apple cutin and clears colloidal polyester polyurethane.</title>
        <authorList>
            <consortium name="DOE Joint Genome Institute"/>
            <person name="Roman V.A."/>
            <person name="Bojanowski C."/>
            <person name="Crable B.R."/>
            <person name="Wagner D.N."/>
            <person name="Hung C.S."/>
            <person name="Nadeau L.J."/>
            <person name="Schratz L."/>
            <person name="Haridas S."/>
            <person name="Pangilinan J."/>
            <person name="Lipzen A."/>
            <person name="Na H."/>
            <person name="Yan M."/>
            <person name="Ng V."/>
            <person name="Grigoriev I.V."/>
            <person name="Spatafora J.W."/>
            <person name="Barlow D."/>
            <person name="Biffinger J."/>
            <person name="Kelley-Loughnane N."/>
            <person name="Varaljay V.A."/>
            <person name="Crookes-Goodson W.J."/>
        </authorList>
    </citation>
    <scope>NUCLEOTIDE SEQUENCE</scope>
    <source>
        <strain evidence="1">5307AH</strain>
    </source>
</reference>
<evidence type="ECO:0000313" key="2">
    <source>
        <dbReference type="Proteomes" id="UP001182556"/>
    </source>
</evidence>
<accession>A0AAD9CUV2</accession>
<comment type="caution">
    <text evidence="1">The sequence shown here is derived from an EMBL/GenBank/DDBJ whole genome shotgun (WGS) entry which is preliminary data.</text>
</comment>
<sequence length="271" mass="30549">MGGLDVPHELVGLSGLYNSPDPLLRRLRLEDPSGHAILDMDKYFRDKEILVLYAGSEQGSNNLKELHRSLTSLALKHLKTAAVVYVSTDTDPEAPKRVTKDVPWHRLTFNDNSDFAPLVSPRDEAKIVEIEDVERGEDFIQAGEIEVGAEKVEFEVEEYQHDYVRPLSRAALTSIMRAYSTPSLSVYHIPSHTFVGRNVKRDAFLPQNVDKHLTTWRNGASQGIRIVDVLASMKWSLFALLLTLLYRLAVTYGGDQYNVVPKFISKLGWQG</sequence>
<evidence type="ECO:0000313" key="1">
    <source>
        <dbReference type="EMBL" id="KAK1922532.1"/>
    </source>
</evidence>
<protein>
    <submittedName>
        <fullName evidence="1">Uncharacterized protein</fullName>
    </submittedName>
</protein>
<proteinExistence type="predicted"/>
<dbReference type="AlphaFoldDB" id="A0AAD9CUV2"/>
<name>A0AAD9CUV2_PAPLA</name>
<keyword evidence="2" id="KW-1185">Reference proteome</keyword>